<dbReference type="PANTHER" id="PTHR33048:SF31">
    <property type="entry name" value="INTEGRAL MEMBRANE PROTEIN"/>
    <property type="match status" value="1"/>
</dbReference>
<comment type="similarity">
    <text evidence="5">Belongs to the SAT4 family.</text>
</comment>
<evidence type="ECO:0000256" key="4">
    <source>
        <dbReference type="ARBA" id="ARBA00023136"/>
    </source>
</evidence>
<dbReference type="EMBL" id="NAJL01000018">
    <property type="protein sequence ID" value="TKA28476.1"/>
    <property type="molecule type" value="Genomic_DNA"/>
</dbReference>
<keyword evidence="9" id="KW-1185">Reference proteome</keyword>
<sequence length="363" mass="40218">MGLQDNAPNVFAAVLILALAACFVFPLRVYIRLSKNAWGYDDWCMSVGFIPFLALSIVCLIGPFYGVGVHQDGLSDAEQTKGRLFFFLFEILFCIDIILIKLGIAFMLARIADPMRKYVWALFGMAGLVAVMNLVALFYIIFQCSPPAYFWDYSLPGGHCNPSIILADIYYADTAVNIMVDWFCAFLPIPLLWSIQMNTNTKISVAFLLGLGVFASLSACIRLKYTVNLNNSDDFLYSVGDIVIWGYAENATGIIVASISTLRPLFHRLFKLSTGRDTSNFELKTPNDLARIGSTQGAEQQHGWAKPKHGKHTVTVKSGQLRKGSAGAYSLSESEEELVVQDVQSGIQVSRSVTQHRDFATRT</sequence>
<dbReference type="OrthoDB" id="3934549at2759"/>
<feature type="transmembrane region" description="Helical" evidence="6">
    <location>
        <begin position="245"/>
        <end position="266"/>
    </location>
</feature>
<dbReference type="InterPro" id="IPR052337">
    <property type="entry name" value="SAT4-like"/>
</dbReference>
<evidence type="ECO:0000313" key="8">
    <source>
        <dbReference type="EMBL" id="TKA28476.1"/>
    </source>
</evidence>
<organism evidence="8 9">
    <name type="scientific">Salinomyces thailandicus</name>
    <dbReference type="NCBI Taxonomy" id="706561"/>
    <lineage>
        <taxon>Eukaryota</taxon>
        <taxon>Fungi</taxon>
        <taxon>Dikarya</taxon>
        <taxon>Ascomycota</taxon>
        <taxon>Pezizomycotina</taxon>
        <taxon>Dothideomycetes</taxon>
        <taxon>Dothideomycetidae</taxon>
        <taxon>Mycosphaerellales</taxon>
        <taxon>Teratosphaeriaceae</taxon>
        <taxon>Salinomyces</taxon>
    </lineage>
</organism>
<dbReference type="GO" id="GO:0016020">
    <property type="term" value="C:membrane"/>
    <property type="evidence" value="ECO:0007669"/>
    <property type="project" value="UniProtKB-SubCell"/>
</dbReference>
<evidence type="ECO:0000256" key="3">
    <source>
        <dbReference type="ARBA" id="ARBA00022989"/>
    </source>
</evidence>
<proteinExistence type="inferred from homology"/>
<feature type="transmembrane region" description="Helical" evidence="6">
    <location>
        <begin position="120"/>
        <end position="142"/>
    </location>
</feature>
<feature type="domain" description="Rhodopsin" evidence="7">
    <location>
        <begin position="27"/>
        <end position="268"/>
    </location>
</feature>
<feature type="transmembrane region" description="Helical" evidence="6">
    <location>
        <begin position="175"/>
        <end position="193"/>
    </location>
</feature>
<evidence type="ECO:0000256" key="6">
    <source>
        <dbReference type="SAM" id="Phobius"/>
    </source>
</evidence>
<feature type="transmembrane region" description="Helical" evidence="6">
    <location>
        <begin position="85"/>
        <end position="108"/>
    </location>
</feature>
<comment type="subcellular location">
    <subcellularLocation>
        <location evidence="1">Membrane</location>
        <topology evidence="1">Multi-pass membrane protein</topology>
    </subcellularLocation>
</comment>
<keyword evidence="4 6" id="KW-0472">Membrane</keyword>
<feature type="transmembrane region" description="Helical" evidence="6">
    <location>
        <begin position="43"/>
        <end position="65"/>
    </location>
</feature>
<gene>
    <name evidence="8" type="ORF">B0A50_03943</name>
</gene>
<evidence type="ECO:0000256" key="2">
    <source>
        <dbReference type="ARBA" id="ARBA00022692"/>
    </source>
</evidence>
<dbReference type="InterPro" id="IPR049326">
    <property type="entry name" value="Rhodopsin_dom_fungi"/>
</dbReference>
<dbReference type="Pfam" id="PF20684">
    <property type="entry name" value="Fung_rhodopsin"/>
    <property type="match status" value="1"/>
</dbReference>
<feature type="transmembrane region" description="Helical" evidence="6">
    <location>
        <begin position="205"/>
        <end position="225"/>
    </location>
</feature>
<evidence type="ECO:0000256" key="1">
    <source>
        <dbReference type="ARBA" id="ARBA00004141"/>
    </source>
</evidence>
<evidence type="ECO:0000256" key="5">
    <source>
        <dbReference type="ARBA" id="ARBA00038359"/>
    </source>
</evidence>
<dbReference type="AlphaFoldDB" id="A0A4U0U268"/>
<dbReference type="Proteomes" id="UP000308549">
    <property type="component" value="Unassembled WGS sequence"/>
</dbReference>
<comment type="caution">
    <text evidence="8">The sequence shown here is derived from an EMBL/GenBank/DDBJ whole genome shotgun (WGS) entry which is preliminary data.</text>
</comment>
<evidence type="ECO:0000259" key="7">
    <source>
        <dbReference type="Pfam" id="PF20684"/>
    </source>
</evidence>
<keyword evidence="2 6" id="KW-0812">Transmembrane</keyword>
<evidence type="ECO:0000313" key="9">
    <source>
        <dbReference type="Proteomes" id="UP000308549"/>
    </source>
</evidence>
<name>A0A4U0U268_9PEZI</name>
<reference evidence="8 9" key="1">
    <citation type="submission" date="2017-03" db="EMBL/GenBank/DDBJ databases">
        <title>Genomes of endolithic fungi from Antarctica.</title>
        <authorList>
            <person name="Coleine C."/>
            <person name="Masonjones S."/>
            <person name="Stajich J.E."/>
        </authorList>
    </citation>
    <scope>NUCLEOTIDE SEQUENCE [LARGE SCALE GENOMIC DNA]</scope>
    <source>
        <strain evidence="8 9">CCFEE 6315</strain>
    </source>
</reference>
<accession>A0A4U0U268</accession>
<feature type="transmembrane region" description="Helical" evidence="6">
    <location>
        <begin position="12"/>
        <end position="31"/>
    </location>
</feature>
<keyword evidence="3 6" id="KW-1133">Transmembrane helix</keyword>
<protein>
    <recommendedName>
        <fullName evidence="7">Rhodopsin domain-containing protein</fullName>
    </recommendedName>
</protein>
<dbReference type="PANTHER" id="PTHR33048">
    <property type="entry name" value="PTH11-LIKE INTEGRAL MEMBRANE PROTEIN (AFU_ORTHOLOGUE AFUA_5G11245)"/>
    <property type="match status" value="1"/>
</dbReference>